<proteinExistence type="predicted"/>
<gene>
    <name evidence="1" type="ORF">A4K93_00100</name>
</gene>
<sequence>MNWYVSGITRRVMTEEDDRCKHLKVGSIAPRYTAECDPWGRETYYMCENCWEKLQAEIAAEEVVCDDCKGTFPKRDTVEWKWHDFDPSQGDKELCICNNCVSLPTHLNRVENDRRAFEHDFPEAAFWDN</sequence>
<organism evidence="1">
    <name type="scientific">Salmonella enterica subsp. enterica serovar Schwarzengrund</name>
    <dbReference type="NCBI Taxonomy" id="340190"/>
    <lineage>
        <taxon>Bacteria</taxon>
        <taxon>Pseudomonadati</taxon>
        <taxon>Pseudomonadota</taxon>
        <taxon>Gammaproteobacteria</taxon>
        <taxon>Enterobacterales</taxon>
        <taxon>Enterobacteriaceae</taxon>
        <taxon>Salmonella</taxon>
    </lineage>
</organism>
<dbReference type="AlphaFoldDB" id="A0A5W3ERR2"/>
<comment type="caution">
    <text evidence="1">The sequence shown here is derived from an EMBL/GenBank/DDBJ whole genome shotgun (WGS) entry which is preliminary data.</text>
</comment>
<protein>
    <submittedName>
        <fullName evidence="1">Uncharacterized protein</fullName>
    </submittedName>
</protein>
<dbReference type="EMBL" id="AAHHJZ010000001">
    <property type="protein sequence ID" value="EBW6073462.1"/>
    <property type="molecule type" value="Genomic_DNA"/>
</dbReference>
<name>A0A5W3ERR2_SALET</name>
<accession>A0A5W3ERR2</accession>
<reference evidence="1" key="1">
    <citation type="submission" date="2018-08" db="EMBL/GenBank/DDBJ databases">
        <authorList>
            <person name="Ashton P.M."/>
            <person name="Dallman T."/>
            <person name="Nair S."/>
            <person name="De Pinna E."/>
            <person name="Peters T."/>
            <person name="Grant K."/>
        </authorList>
    </citation>
    <scope>NUCLEOTIDE SEQUENCE</scope>
    <source>
        <strain evidence="1">159694</strain>
    </source>
</reference>
<evidence type="ECO:0000313" key="1">
    <source>
        <dbReference type="EMBL" id="EBW6073462.1"/>
    </source>
</evidence>